<proteinExistence type="predicted"/>
<accession>A0A0F7FQH4</accession>
<feature type="compositionally biased region" description="Low complexity" evidence="1">
    <location>
        <begin position="30"/>
        <end position="42"/>
    </location>
</feature>
<feature type="compositionally biased region" description="Low complexity" evidence="1">
    <location>
        <begin position="57"/>
        <end position="68"/>
    </location>
</feature>
<name>A0A0F7FQH4_9ACTN</name>
<evidence type="ECO:0000313" key="3">
    <source>
        <dbReference type="Proteomes" id="UP000034034"/>
    </source>
</evidence>
<reference evidence="2" key="1">
    <citation type="submission" date="2019-08" db="EMBL/GenBank/DDBJ databases">
        <title>Complete genome sequence of a mangrove-derived Streptomyces xiamenensis.</title>
        <authorList>
            <person name="Xu J."/>
        </authorList>
    </citation>
    <scope>NUCLEOTIDE SEQUENCE</scope>
    <source>
        <strain evidence="2">318</strain>
    </source>
</reference>
<evidence type="ECO:0000313" key="2">
    <source>
        <dbReference type="EMBL" id="AKG41715.1"/>
    </source>
</evidence>
<feature type="region of interest" description="Disordered" evidence="1">
    <location>
        <begin position="324"/>
        <end position="401"/>
    </location>
</feature>
<dbReference type="EMBL" id="CP009922">
    <property type="protein sequence ID" value="AKG41715.1"/>
    <property type="molecule type" value="Genomic_DNA"/>
</dbReference>
<feature type="compositionally biased region" description="Pro residues" evidence="1">
    <location>
        <begin position="1"/>
        <end position="14"/>
    </location>
</feature>
<feature type="compositionally biased region" description="Pro residues" evidence="1">
    <location>
        <begin position="77"/>
        <end position="94"/>
    </location>
</feature>
<feature type="region of interest" description="Disordered" evidence="1">
    <location>
        <begin position="1"/>
        <end position="104"/>
    </location>
</feature>
<keyword evidence="3" id="KW-1185">Reference proteome</keyword>
<feature type="compositionally biased region" description="Basic residues" evidence="1">
    <location>
        <begin position="360"/>
        <end position="374"/>
    </location>
</feature>
<sequence length="401" mass="42059">MPPSPAPAPAPPPTASGAGPPRRPADRGGRAAPSRPAAAPPRTRAPRPPARRPVWRPPARAGRAPCPGCDRARRCAPVPPGTPGPVPPPCAARPPPRRAAVRPRTRAVPGRLLAPAPAAAQLAAVRHGQRPVAVPAAGRFPAALAGQPGNVPAARHLDEHRAAAQSLAQGLPGERRKPRGAGRRVPRLVRLADRAHLRGGLAHRLPVRRQRRGEARRHQLGRLHGVGVTAQQQACPLVGGAQQQDIAGVRLGRVVVRVRVVAVVPDRGEAQITDRREHRRPGADDPAHRAAADREPLAVPLLGPGVRGEQDMVARPQQCGELGVHPGGGPPVREDGQRAAPGCQRGGQGARQFAGPGGTRQRRPHRARRLAARQRRQEAGAARVAGPAPRLGRGGRGRCGR</sequence>
<gene>
    <name evidence="2" type="ORF">SXIM_03310</name>
</gene>
<feature type="region of interest" description="Disordered" evidence="1">
    <location>
        <begin position="271"/>
        <end position="295"/>
    </location>
</feature>
<organism evidence="2 3">
    <name type="scientific">Streptomyces xiamenensis</name>
    <dbReference type="NCBI Taxonomy" id="408015"/>
    <lineage>
        <taxon>Bacteria</taxon>
        <taxon>Bacillati</taxon>
        <taxon>Actinomycetota</taxon>
        <taxon>Actinomycetes</taxon>
        <taxon>Kitasatosporales</taxon>
        <taxon>Streptomycetaceae</taxon>
        <taxon>Streptomyces</taxon>
    </lineage>
</organism>
<dbReference type="KEGG" id="sxi:SXIM_03310"/>
<dbReference type="HOGENOM" id="CLU_686808_0_0_11"/>
<feature type="compositionally biased region" description="Low complexity" evidence="1">
    <location>
        <begin position="379"/>
        <end position="391"/>
    </location>
</feature>
<protein>
    <submittedName>
        <fullName evidence="2">Primosome assembly protein PriA</fullName>
    </submittedName>
</protein>
<dbReference type="AlphaFoldDB" id="A0A0F7FQH4"/>
<evidence type="ECO:0000256" key="1">
    <source>
        <dbReference type="SAM" id="MobiDB-lite"/>
    </source>
</evidence>
<feature type="compositionally biased region" description="Basic residues" evidence="1">
    <location>
        <begin position="95"/>
        <end position="104"/>
    </location>
</feature>
<feature type="region of interest" description="Disordered" evidence="1">
    <location>
        <begin position="162"/>
        <end position="184"/>
    </location>
</feature>
<dbReference type="Proteomes" id="UP000034034">
    <property type="component" value="Chromosome"/>
</dbReference>